<reference evidence="6" key="1">
    <citation type="submission" date="2023-02" db="EMBL/GenBank/DDBJ databases">
        <title>Kitasatospora phosalacinea NBRC 14627.</title>
        <authorList>
            <person name="Ichikawa N."/>
            <person name="Sato H."/>
            <person name="Tonouchi N."/>
        </authorList>
    </citation>
    <scope>NUCLEOTIDE SEQUENCE</scope>
    <source>
        <strain evidence="6">NBRC 14627</strain>
    </source>
</reference>
<dbReference type="InterPro" id="IPR006483">
    <property type="entry name" value="CRISPR-assoc_Cas3_HD"/>
</dbReference>
<dbReference type="InterPro" id="IPR038257">
    <property type="entry name" value="CRISPR-assoc_Cas3_HD_sf"/>
</dbReference>
<feature type="region of interest" description="Disordered" evidence="4">
    <location>
        <begin position="138"/>
        <end position="160"/>
    </location>
</feature>
<sequence>MGLDQHLRETEEEARALTAVLPGPRGAQQEAVAVAARLHDLGKCHGVFQAKLRDGGGDPPEGLLAKSRAPWNNGVSARPHFRHELVSALLLLDGDHWHRPGLDPSLVTYLVATHHGQVRVSVRPEPGEEAGTLLGVREGDRTPSVAVSSGEHFPARRLSPAAPFRPDGRWPALVAALLADPALGPFRLAHLECLVRTADWRSSARHDGPV</sequence>
<evidence type="ECO:0000256" key="3">
    <source>
        <dbReference type="ARBA" id="ARBA00023118"/>
    </source>
</evidence>
<keyword evidence="2" id="KW-0378">Hydrolase</keyword>
<dbReference type="PROSITE" id="PS51643">
    <property type="entry name" value="HD_CAS3"/>
    <property type="match status" value="1"/>
</dbReference>
<comment type="caution">
    <text evidence="6">The sequence shown here is derived from an EMBL/GenBank/DDBJ whole genome shotgun (WGS) entry which is preliminary data.</text>
</comment>
<proteinExistence type="predicted"/>
<name>A0A9W6V399_9ACTN</name>
<feature type="domain" description="HD Cas3-type" evidence="5">
    <location>
        <begin position="1"/>
        <end position="201"/>
    </location>
</feature>
<organism evidence="6 7">
    <name type="scientific">Kitasatospora phosalacinea</name>
    <dbReference type="NCBI Taxonomy" id="2065"/>
    <lineage>
        <taxon>Bacteria</taxon>
        <taxon>Bacillati</taxon>
        <taxon>Actinomycetota</taxon>
        <taxon>Actinomycetes</taxon>
        <taxon>Kitasatosporales</taxon>
        <taxon>Streptomycetaceae</taxon>
        <taxon>Kitasatospora</taxon>
    </lineage>
</organism>
<dbReference type="CDD" id="cd09641">
    <property type="entry name" value="Cas3''_I"/>
    <property type="match status" value="1"/>
</dbReference>
<dbReference type="Gene3D" id="1.10.3210.30">
    <property type="match status" value="1"/>
</dbReference>
<gene>
    <name evidence="6" type="ORF">Kpho02_31640</name>
</gene>
<dbReference type="GO" id="GO:0016787">
    <property type="term" value="F:hydrolase activity"/>
    <property type="evidence" value="ECO:0007669"/>
    <property type="project" value="UniProtKB-KW"/>
</dbReference>
<keyword evidence="1" id="KW-0479">Metal-binding</keyword>
<evidence type="ECO:0000313" key="6">
    <source>
        <dbReference type="EMBL" id="GLW70865.1"/>
    </source>
</evidence>
<dbReference type="GO" id="GO:0046872">
    <property type="term" value="F:metal ion binding"/>
    <property type="evidence" value="ECO:0007669"/>
    <property type="project" value="UniProtKB-KW"/>
</dbReference>
<evidence type="ECO:0000256" key="1">
    <source>
        <dbReference type="ARBA" id="ARBA00022723"/>
    </source>
</evidence>
<dbReference type="NCBIfam" id="TIGR01596">
    <property type="entry name" value="cas3_HD"/>
    <property type="match status" value="1"/>
</dbReference>
<dbReference type="AlphaFoldDB" id="A0A9W6V399"/>
<evidence type="ECO:0000313" key="7">
    <source>
        <dbReference type="Proteomes" id="UP001165041"/>
    </source>
</evidence>
<dbReference type="EMBL" id="BSSA01000009">
    <property type="protein sequence ID" value="GLW70865.1"/>
    <property type="molecule type" value="Genomic_DNA"/>
</dbReference>
<dbReference type="RefSeq" id="WP_285736677.1">
    <property type="nucleotide sequence ID" value="NZ_BSSA01000009.1"/>
</dbReference>
<protein>
    <recommendedName>
        <fullName evidence="5">HD Cas3-type domain-containing protein</fullName>
    </recommendedName>
</protein>
<dbReference type="Proteomes" id="UP001165041">
    <property type="component" value="Unassembled WGS sequence"/>
</dbReference>
<evidence type="ECO:0000256" key="4">
    <source>
        <dbReference type="SAM" id="MobiDB-lite"/>
    </source>
</evidence>
<dbReference type="GO" id="GO:0051607">
    <property type="term" value="P:defense response to virus"/>
    <property type="evidence" value="ECO:0007669"/>
    <property type="project" value="UniProtKB-KW"/>
</dbReference>
<evidence type="ECO:0000259" key="5">
    <source>
        <dbReference type="PROSITE" id="PS51643"/>
    </source>
</evidence>
<dbReference type="Pfam" id="PF18019">
    <property type="entry name" value="Cas3_HD"/>
    <property type="match status" value="1"/>
</dbReference>
<evidence type="ECO:0000256" key="2">
    <source>
        <dbReference type="ARBA" id="ARBA00022801"/>
    </source>
</evidence>
<dbReference type="SUPFAM" id="SSF109604">
    <property type="entry name" value="HD-domain/PDEase-like"/>
    <property type="match status" value="1"/>
</dbReference>
<keyword evidence="3" id="KW-0051">Antiviral defense</keyword>
<accession>A0A9W6V399</accession>